<feature type="coiled-coil region" evidence="2">
    <location>
        <begin position="97"/>
        <end position="152"/>
    </location>
</feature>
<dbReference type="PANTHER" id="PTHR31088">
    <property type="entry name" value="MEMBRANE-ASSOCIATED PROTEIN VIPP1, CHLOROPLASTIC"/>
    <property type="match status" value="1"/>
</dbReference>
<feature type="region of interest" description="Disordered" evidence="3">
    <location>
        <begin position="205"/>
        <end position="250"/>
    </location>
</feature>
<name>A0A7G9YQ02_9EURY</name>
<feature type="compositionally biased region" description="Low complexity" evidence="3">
    <location>
        <begin position="211"/>
        <end position="225"/>
    </location>
</feature>
<evidence type="ECO:0000313" key="4">
    <source>
        <dbReference type="EMBL" id="QNO50086.1"/>
    </source>
</evidence>
<evidence type="ECO:0000256" key="3">
    <source>
        <dbReference type="SAM" id="MobiDB-lite"/>
    </source>
</evidence>
<accession>A0A7G9YQ02</accession>
<gene>
    <name evidence="4" type="ORF">NEPELPOK_00037</name>
</gene>
<dbReference type="InterPro" id="IPR007157">
    <property type="entry name" value="PspA_VIPP1"/>
</dbReference>
<dbReference type="PANTHER" id="PTHR31088:SF6">
    <property type="entry name" value="PHAGE SHOCK PROTEIN A"/>
    <property type="match status" value="1"/>
</dbReference>
<sequence length="250" mass="28004">MGLIDRFSNVTRAKMSKVLDRFEDPAEQLDYAHEKLREEKKKVDIAVRDSIAAKNLKKRELNESQKKVASVHEKALSYRKRALALEEKLPELEGAKSEKAELQVEQLNNAATQLLEEENRIKERIPMLQQSVAGMERKVRALKDKQVDLTAKIQRFADKRADLKSDYAMAKASKRVNDALSGIDGEIGDVDLTVQRMTEKIRMEEAKAEASAELGTATGAGTADLDMSDIERELTTSDSLSSLDDELKGK</sequence>
<reference evidence="4" key="1">
    <citation type="submission" date="2020-06" db="EMBL/GenBank/DDBJ databases">
        <title>Unique genomic features of the anaerobic methanotrophic archaea.</title>
        <authorList>
            <person name="Chadwick G.L."/>
            <person name="Skennerton C.T."/>
            <person name="Laso-Perez R."/>
            <person name="Leu A.O."/>
            <person name="Speth D.R."/>
            <person name="Yu H."/>
            <person name="Morgan-Lang C."/>
            <person name="Hatzenpichler R."/>
            <person name="Goudeau D."/>
            <person name="Malmstrom R."/>
            <person name="Brazelton W.J."/>
            <person name="Woyke T."/>
            <person name="Hallam S.J."/>
            <person name="Tyson G.W."/>
            <person name="Wegener G."/>
            <person name="Boetius A."/>
            <person name="Orphan V."/>
        </authorList>
    </citation>
    <scope>NUCLEOTIDE SEQUENCE</scope>
</reference>
<evidence type="ECO:0008006" key="5">
    <source>
        <dbReference type="Google" id="ProtNLM"/>
    </source>
</evidence>
<protein>
    <recommendedName>
        <fullName evidence="5">Chromosome partition protein Smc</fullName>
    </recommendedName>
</protein>
<dbReference type="Pfam" id="PF04012">
    <property type="entry name" value="PspA_IM30"/>
    <property type="match status" value="1"/>
</dbReference>
<evidence type="ECO:0000256" key="2">
    <source>
        <dbReference type="SAM" id="Coils"/>
    </source>
</evidence>
<comment type="similarity">
    <text evidence="1">Belongs to the PspA/Vipp/IM30 family.</text>
</comment>
<keyword evidence="2" id="KW-0175">Coiled coil</keyword>
<evidence type="ECO:0000256" key="1">
    <source>
        <dbReference type="ARBA" id="ARBA00043985"/>
    </source>
</evidence>
<proteinExistence type="inferred from homology"/>
<organism evidence="4">
    <name type="scientific">Candidatus Methanogaster sp. ANME-2c ERB4</name>
    <dbReference type="NCBI Taxonomy" id="2759911"/>
    <lineage>
        <taxon>Archaea</taxon>
        <taxon>Methanobacteriati</taxon>
        <taxon>Methanobacteriota</taxon>
        <taxon>Stenosarchaea group</taxon>
        <taxon>Methanomicrobia</taxon>
        <taxon>Methanosarcinales</taxon>
        <taxon>ANME-2 cluster</taxon>
        <taxon>Candidatus Methanogasteraceae</taxon>
        <taxon>Candidatus Methanogaster</taxon>
    </lineage>
</organism>
<dbReference type="EMBL" id="MT631404">
    <property type="protein sequence ID" value="QNO50086.1"/>
    <property type="molecule type" value="Genomic_DNA"/>
</dbReference>
<dbReference type="AlphaFoldDB" id="A0A7G9YQ02"/>